<reference evidence="8 9" key="1">
    <citation type="submission" date="2018-04" db="EMBL/GenBank/DDBJ databases">
        <title>Genomic Encyclopedia of Archaeal and Bacterial Type Strains, Phase II (KMG-II): from individual species to whole genera.</title>
        <authorList>
            <person name="Goeker M."/>
        </authorList>
    </citation>
    <scope>NUCLEOTIDE SEQUENCE [LARGE SCALE GENOMIC DNA]</scope>
    <source>
        <strain evidence="8 9">DSM 29329</strain>
    </source>
</reference>
<evidence type="ECO:0000256" key="1">
    <source>
        <dbReference type="ARBA" id="ARBA00022553"/>
    </source>
</evidence>
<dbReference type="PANTHER" id="PTHR48111">
    <property type="entry name" value="REGULATOR OF RPOS"/>
    <property type="match status" value="1"/>
</dbReference>
<evidence type="ECO:0000256" key="3">
    <source>
        <dbReference type="ARBA" id="ARBA00023015"/>
    </source>
</evidence>
<feature type="domain" description="OmpR/PhoB-type" evidence="7">
    <location>
        <begin position="141"/>
        <end position="239"/>
    </location>
</feature>
<keyword evidence="4 6" id="KW-0238">DNA-binding</keyword>
<keyword evidence="1" id="KW-0597">Phosphoprotein</keyword>
<name>A0A2T6ANV6_9RHOB</name>
<dbReference type="Gene3D" id="1.10.10.10">
    <property type="entry name" value="Winged helix-like DNA-binding domain superfamily/Winged helix DNA-binding domain"/>
    <property type="match status" value="1"/>
</dbReference>
<evidence type="ECO:0000256" key="4">
    <source>
        <dbReference type="ARBA" id="ARBA00023125"/>
    </source>
</evidence>
<dbReference type="GO" id="GO:0032993">
    <property type="term" value="C:protein-DNA complex"/>
    <property type="evidence" value="ECO:0007669"/>
    <property type="project" value="TreeGrafter"/>
</dbReference>
<protein>
    <submittedName>
        <fullName evidence="8">Two-component system cell cycle response regulator CtrA</fullName>
    </submittedName>
</protein>
<dbReference type="SUPFAM" id="SSF46894">
    <property type="entry name" value="C-terminal effector domain of the bipartite response regulators"/>
    <property type="match status" value="1"/>
</dbReference>
<dbReference type="CDD" id="cd00383">
    <property type="entry name" value="trans_reg_C"/>
    <property type="match status" value="1"/>
</dbReference>
<dbReference type="AlphaFoldDB" id="A0A2T6ANV6"/>
<dbReference type="GO" id="GO:0000976">
    <property type="term" value="F:transcription cis-regulatory region binding"/>
    <property type="evidence" value="ECO:0007669"/>
    <property type="project" value="TreeGrafter"/>
</dbReference>
<dbReference type="InterPro" id="IPR039420">
    <property type="entry name" value="WalR-like"/>
</dbReference>
<evidence type="ECO:0000313" key="8">
    <source>
        <dbReference type="EMBL" id="PTX45499.1"/>
    </source>
</evidence>
<keyword evidence="9" id="KW-1185">Reference proteome</keyword>
<accession>A0A2T6ANV6</accession>
<dbReference type="GO" id="GO:0005829">
    <property type="term" value="C:cytosol"/>
    <property type="evidence" value="ECO:0007669"/>
    <property type="project" value="TreeGrafter"/>
</dbReference>
<organism evidence="8 9">
    <name type="scientific">Allosediminivita pacifica</name>
    <dbReference type="NCBI Taxonomy" id="1267769"/>
    <lineage>
        <taxon>Bacteria</taxon>
        <taxon>Pseudomonadati</taxon>
        <taxon>Pseudomonadota</taxon>
        <taxon>Alphaproteobacteria</taxon>
        <taxon>Rhodobacterales</taxon>
        <taxon>Paracoccaceae</taxon>
        <taxon>Allosediminivita</taxon>
    </lineage>
</organism>
<evidence type="ECO:0000256" key="6">
    <source>
        <dbReference type="PROSITE-ProRule" id="PRU01091"/>
    </source>
</evidence>
<dbReference type="Pfam" id="PF00486">
    <property type="entry name" value="Trans_reg_C"/>
    <property type="match status" value="1"/>
</dbReference>
<evidence type="ECO:0000256" key="2">
    <source>
        <dbReference type="ARBA" id="ARBA00023012"/>
    </source>
</evidence>
<evidence type="ECO:0000313" key="9">
    <source>
        <dbReference type="Proteomes" id="UP000244069"/>
    </source>
</evidence>
<dbReference type="SMART" id="SM00862">
    <property type="entry name" value="Trans_reg_C"/>
    <property type="match status" value="1"/>
</dbReference>
<evidence type="ECO:0000256" key="5">
    <source>
        <dbReference type="ARBA" id="ARBA00023163"/>
    </source>
</evidence>
<sequence>MCVAPVGSPAGPNQNGEDLKLRYLIAETTWETMSLAVALANNGTLLTRTDRPEDIPHYLECGAHDLIVLDSAALATQVRLSALSVLARRTPICVLARKATSAQVAKWLDNGAAMVIDAATDPEEVVARLHAVARRARGISHGEIDYGPLRIRLKERRAQIGAATLSLSPKLYEILEYLALRPGTLVTRDALLSHIYGLEDEPAPRVFDVYMCNLRAHLGLAEGAVAIETVRGSGYRFAVSADAIPQRIAA</sequence>
<dbReference type="InterPro" id="IPR036388">
    <property type="entry name" value="WH-like_DNA-bd_sf"/>
</dbReference>
<dbReference type="InterPro" id="IPR016032">
    <property type="entry name" value="Sig_transdc_resp-reg_C-effctor"/>
</dbReference>
<keyword evidence="3" id="KW-0805">Transcription regulation</keyword>
<gene>
    <name evidence="8" type="ORF">C8N44_12120</name>
</gene>
<dbReference type="GO" id="GO:0006355">
    <property type="term" value="P:regulation of DNA-templated transcription"/>
    <property type="evidence" value="ECO:0007669"/>
    <property type="project" value="InterPro"/>
</dbReference>
<proteinExistence type="predicted"/>
<evidence type="ECO:0000259" key="7">
    <source>
        <dbReference type="PROSITE" id="PS51755"/>
    </source>
</evidence>
<dbReference type="PANTHER" id="PTHR48111:SF22">
    <property type="entry name" value="REGULATOR OF RPOS"/>
    <property type="match status" value="1"/>
</dbReference>
<dbReference type="Proteomes" id="UP000244069">
    <property type="component" value="Unassembled WGS sequence"/>
</dbReference>
<keyword evidence="5" id="KW-0804">Transcription</keyword>
<keyword evidence="2" id="KW-0902">Two-component regulatory system</keyword>
<dbReference type="PROSITE" id="PS51755">
    <property type="entry name" value="OMPR_PHOB"/>
    <property type="match status" value="1"/>
</dbReference>
<dbReference type="InterPro" id="IPR001867">
    <property type="entry name" value="OmpR/PhoB-type_DNA-bd"/>
</dbReference>
<dbReference type="GO" id="GO:0000156">
    <property type="term" value="F:phosphorelay response regulator activity"/>
    <property type="evidence" value="ECO:0007669"/>
    <property type="project" value="TreeGrafter"/>
</dbReference>
<comment type="caution">
    <text evidence="8">The sequence shown here is derived from an EMBL/GenBank/DDBJ whole genome shotgun (WGS) entry which is preliminary data.</text>
</comment>
<dbReference type="EMBL" id="QBKN01000021">
    <property type="protein sequence ID" value="PTX45499.1"/>
    <property type="molecule type" value="Genomic_DNA"/>
</dbReference>
<feature type="DNA-binding region" description="OmpR/PhoB-type" evidence="6">
    <location>
        <begin position="141"/>
        <end position="239"/>
    </location>
</feature>